<evidence type="ECO:0000256" key="1">
    <source>
        <dbReference type="ARBA" id="ARBA00006484"/>
    </source>
</evidence>
<dbReference type="SUPFAM" id="SSF51735">
    <property type="entry name" value="NAD(P)-binding Rossmann-fold domains"/>
    <property type="match status" value="1"/>
</dbReference>
<dbReference type="OrthoDB" id="9793825at2"/>
<sequence length="274" mass="30123">MARSILITGCSSGIGLDAARTMKQRGWRVIATARNAEDLTRLNTYEGLEVLRLELADPQSIATCAIRALELTHGHLDALFNNAAYGQPGAVEDLTPALLREQLEVNLVGTHDLTRRLIPSMRKNGAGRIVNCSSVLGMVVAPYRGAYCASKFALEALTTSLRLELEGSGIGVSLIEPGPIRSRFVEHSVARLLATIDIDNSPHRDVYRTRLEQMKAGGQISFKLEPEAVSKRLIHAVESSRPKAHYYVTTPTLIAAAMRRLLPQFGIDYFARRF</sequence>
<accession>D8JQB6</accession>
<keyword evidence="2" id="KW-0560">Oxidoreductase</keyword>
<dbReference type="InterPro" id="IPR002347">
    <property type="entry name" value="SDR_fam"/>
</dbReference>
<dbReference type="PRINTS" id="PR00081">
    <property type="entry name" value="GDHRDH"/>
</dbReference>
<evidence type="ECO:0000259" key="4">
    <source>
        <dbReference type="SMART" id="SM00822"/>
    </source>
</evidence>
<dbReference type="KEGG" id="hdn:Hden_0212"/>
<dbReference type="RefSeq" id="WP_013214256.1">
    <property type="nucleotide sequence ID" value="NC_014313.1"/>
</dbReference>
<dbReference type="EMBL" id="CP002083">
    <property type="protein sequence ID" value="ADJ22037.1"/>
    <property type="molecule type" value="Genomic_DNA"/>
</dbReference>
<dbReference type="AlphaFoldDB" id="D8JQB6"/>
<dbReference type="PANTHER" id="PTHR44169">
    <property type="entry name" value="NADPH-DEPENDENT 1-ACYLDIHYDROXYACETONE PHOSPHATE REDUCTASE"/>
    <property type="match status" value="1"/>
</dbReference>
<evidence type="ECO:0000256" key="2">
    <source>
        <dbReference type="ARBA" id="ARBA00023002"/>
    </source>
</evidence>
<protein>
    <submittedName>
        <fullName evidence="5">Short-chain dehydrogenase/reductase SDR</fullName>
    </submittedName>
</protein>
<dbReference type="Proteomes" id="UP000002033">
    <property type="component" value="Chromosome"/>
</dbReference>
<dbReference type="STRING" id="582899.Hden_0212"/>
<gene>
    <name evidence="5" type="ordered locus">Hden_0212</name>
</gene>
<dbReference type="GO" id="GO:0016491">
    <property type="term" value="F:oxidoreductase activity"/>
    <property type="evidence" value="ECO:0007669"/>
    <property type="project" value="UniProtKB-KW"/>
</dbReference>
<dbReference type="PANTHER" id="PTHR44169:SF6">
    <property type="entry name" value="NADPH-DEPENDENT 1-ACYLDIHYDROXYACETONE PHOSPHATE REDUCTASE"/>
    <property type="match status" value="1"/>
</dbReference>
<dbReference type="CDD" id="cd05374">
    <property type="entry name" value="17beta-HSD-like_SDR_c"/>
    <property type="match status" value="1"/>
</dbReference>
<name>D8JQB6_HYPDA</name>
<reference evidence="6" key="1">
    <citation type="journal article" date="2011" name="J. Bacteriol.">
        <title>Genome sequences of eight morphologically diverse alphaproteobacteria.</title>
        <authorList>
            <consortium name="US DOE Joint Genome Institute"/>
            <person name="Brown P.J."/>
            <person name="Kysela D.T."/>
            <person name="Buechlein A."/>
            <person name="Hemmerich C."/>
            <person name="Brun Y.V."/>
        </authorList>
    </citation>
    <scope>NUCLEOTIDE SEQUENCE [LARGE SCALE GENOMIC DNA]</scope>
    <source>
        <strain evidence="6">ATCC 51888 / DSM 1869 / NCIB 11706 / TK 0415</strain>
    </source>
</reference>
<keyword evidence="6" id="KW-1185">Reference proteome</keyword>
<evidence type="ECO:0000256" key="3">
    <source>
        <dbReference type="RuleBase" id="RU000363"/>
    </source>
</evidence>
<feature type="domain" description="Ketoreductase" evidence="4">
    <location>
        <begin position="3"/>
        <end position="183"/>
    </location>
</feature>
<dbReference type="eggNOG" id="COG0300">
    <property type="taxonomic scope" value="Bacteria"/>
</dbReference>
<dbReference type="Pfam" id="PF00106">
    <property type="entry name" value="adh_short"/>
    <property type="match status" value="1"/>
</dbReference>
<dbReference type="SMART" id="SM00822">
    <property type="entry name" value="PKS_KR"/>
    <property type="match status" value="1"/>
</dbReference>
<evidence type="ECO:0000313" key="6">
    <source>
        <dbReference type="Proteomes" id="UP000002033"/>
    </source>
</evidence>
<organism evidence="5 6">
    <name type="scientific">Hyphomicrobium denitrificans (strain ATCC 51888 / DSM 1869 / NCIMB 11706 / TK 0415)</name>
    <dbReference type="NCBI Taxonomy" id="582899"/>
    <lineage>
        <taxon>Bacteria</taxon>
        <taxon>Pseudomonadati</taxon>
        <taxon>Pseudomonadota</taxon>
        <taxon>Alphaproteobacteria</taxon>
        <taxon>Hyphomicrobiales</taxon>
        <taxon>Hyphomicrobiaceae</taxon>
        <taxon>Hyphomicrobium</taxon>
    </lineage>
</organism>
<dbReference type="InterPro" id="IPR057326">
    <property type="entry name" value="KR_dom"/>
</dbReference>
<evidence type="ECO:0000313" key="5">
    <source>
        <dbReference type="EMBL" id="ADJ22037.1"/>
    </source>
</evidence>
<proteinExistence type="inferred from homology"/>
<dbReference type="PRINTS" id="PR00080">
    <property type="entry name" value="SDRFAMILY"/>
</dbReference>
<dbReference type="PROSITE" id="PS00061">
    <property type="entry name" value="ADH_SHORT"/>
    <property type="match status" value="1"/>
</dbReference>
<dbReference type="HOGENOM" id="CLU_010194_2_9_5"/>
<comment type="similarity">
    <text evidence="1 3">Belongs to the short-chain dehydrogenases/reductases (SDR) family.</text>
</comment>
<dbReference type="InterPro" id="IPR036291">
    <property type="entry name" value="NAD(P)-bd_dom_sf"/>
</dbReference>
<dbReference type="InterPro" id="IPR020904">
    <property type="entry name" value="Sc_DH/Rdtase_CS"/>
</dbReference>
<dbReference type="Gene3D" id="3.40.50.720">
    <property type="entry name" value="NAD(P)-binding Rossmann-like Domain"/>
    <property type="match status" value="1"/>
</dbReference>